<dbReference type="Proteomes" id="UP001206595">
    <property type="component" value="Unassembled WGS sequence"/>
</dbReference>
<evidence type="ECO:0000313" key="2">
    <source>
        <dbReference type="EMBL" id="KAI8575100.1"/>
    </source>
</evidence>
<sequence length="191" mass="22178">MYPTQSDQPQGKLHFKAFRENHFGPEKVYHWNSLFFPNGNQWRSTPQDGQQQHVSQNQTKRRPRAVENEKKLNKRPRISHESRKSSKHNESKLSEQAIEIFRFSEAWKREKAQRLAEQEKEDGVEKKTIFPESSAAHLDGTEPPATSLVLSNTELIDTSPDIKTLEHLVNFTYTASCTQDTVLWPVLPLRL</sequence>
<organism evidence="2 3">
    <name type="scientific">Umbelopsis ramanniana AG</name>
    <dbReference type="NCBI Taxonomy" id="1314678"/>
    <lineage>
        <taxon>Eukaryota</taxon>
        <taxon>Fungi</taxon>
        <taxon>Fungi incertae sedis</taxon>
        <taxon>Mucoromycota</taxon>
        <taxon>Mucoromycotina</taxon>
        <taxon>Umbelopsidomycetes</taxon>
        <taxon>Umbelopsidales</taxon>
        <taxon>Umbelopsidaceae</taxon>
        <taxon>Umbelopsis</taxon>
    </lineage>
</organism>
<evidence type="ECO:0000256" key="1">
    <source>
        <dbReference type="SAM" id="MobiDB-lite"/>
    </source>
</evidence>
<keyword evidence="3" id="KW-1185">Reference proteome</keyword>
<feature type="region of interest" description="Disordered" evidence="1">
    <location>
        <begin position="40"/>
        <end position="93"/>
    </location>
</feature>
<evidence type="ECO:0000313" key="3">
    <source>
        <dbReference type="Proteomes" id="UP001206595"/>
    </source>
</evidence>
<accession>A0AAD5H785</accession>
<comment type="caution">
    <text evidence="2">The sequence shown here is derived from an EMBL/GenBank/DDBJ whole genome shotgun (WGS) entry which is preliminary data.</text>
</comment>
<dbReference type="EMBL" id="MU621000">
    <property type="protein sequence ID" value="KAI8575100.1"/>
    <property type="molecule type" value="Genomic_DNA"/>
</dbReference>
<feature type="compositionally biased region" description="Polar residues" evidence="1">
    <location>
        <begin position="40"/>
        <end position="58"/>
    </location>
</feature>
<reference evidence="2" key="2">
    <citation type="journal article" date="2022" name="Proc. Natl. Acad. Sci. U.S.A.">
        <title>Diploid-dominant life cycles characterize the early evolution of Fungi.</title>
        <authorList>
            <person name="Amses K.R."/>
            <person name="Simmons D.R."/>
            <person name="Longcore J.E."/>
            <person name="Mondo S.J."/>
            <person name="Seto K."/>
            <person name="Jeronimo G.H."/>
            <person name="Bonds A.E."/>
            <person name="Quandt C.A."/>
            <person name="Davis W.J."/>
            <person name="Chang Y."/>
            <person name="Federici B.A."/>
            <person name="Kuo A."/>
            <person name="LaButti K."/>
            <person name="Pangilinan J."/>
            <person name="Andreopoulos W."/>
            <person name="Tritt A."/>
            <person name="Riley R."/>
            <person name="Hundley H."/>
            <person name="Johnson J."/>
            <person name="Lipzen A."/>
            <person name="Barry K."/>
            <person name="Lang B.F."/>
            <person name="Cuomo C.A."/>
            <person name="Buchler N.E."/>
            <person name="Grigoriev I.V."/>
            <person name="Spatafora J.W."/>
            <person name="Stajich J.E."/>
            <person name="James T.Y."/>
        </authorList>
    </citation>
    <scope>NUCLEOTIDE SEQUENCE</scope>
    <source>
        <strain evidence="2">AG</strain>
    </source>
</reference>
<dbReference type="AlphaFoldDB" id="A0AAD5H785"/>
<dbReference type="GeneID" id="75917965"/>
<proteinExistence type="predicted"/>
<protein>
    <submittedName>
        <fullName evidence="2">Uncharacterized protein</fullName>
    </submittedName>
</protein>
<dbReference type="RefSeq" id="XP_051440105.1">
    <property type="nucleotide sequence ID" value="XM_051592623.1"/>
</dbReference>
<reference evidence="2" key="1">
    <citation type="submission" date="2021-06" db="EMBL/GenBank/DDBJ databases">
        <authorList>
            <consortium name="DOE Joint Genome Institute"/>
            <person name="Mondo S.J."/>
            <person name="Amses K.R."/>
            <person name="Simmons D.R."/>
            <person name="Longcore J.E."/>
            <person name="Seto K."/>
            <person name="Alves G.H."/>
            <person name="Bonds A.E."/>
            <person name="Quandt C.A."/>
            <person name="Davis W.J."/>
            <person name="Chang Y."/>
            <person name="Letcher P.M."/>
            <person name="Powell M.J."/>
            <person name="Kuo A."/>
            <person name="Labutti K."/>
            <person name="Pangilinan J."/>
            <person name="Andreopoulos W."/>
            <person name="Tritt A."/>
            <person name="Riley R."/>
            <person name="Hundley H."/>
            <person name="Johnson J."/>
            <person name="Lipzen A."/>
            <person name="Barry K."/>
            <person name="Berbee M.L."/>
            <person name="Buchler N.E."/>
            <person name="Grigoriev I.V."/>
            <person name="Spatafora J.W."/>
            <person name="Stajich J.E."/>
            <person name="James T.Y."/>
        </authorList>
    </citation>
    <scope>NUCLEOTIDE SEQUENCE</scope>
    <source>
        <strain evidence="2">AG</strain>
    </source>
</reference>
<feature type="compositionally biased region" description="Basic and acidic residues" evidence="1">
    <location>
        <begin position="78"/>
        <end position="93"/>
    </location>
</feature>
<gene>
    <name evidence="2" type="ORF">K450DRAFT_263262</name>
</gene>
<name>A0AAD5H785_UMBRA</name>